<dbReference type="GO" id="GO:0016887">
    <property type="term" value="F:ATP hydrolysis activity"/>
    <property type="evidence" value="ECO:0007669"/>
    <property type="project" value="InterPro"/>
</dbReference>
<feature type="transmembrane region" description="Helical" evidence="7">
    <location>
        <begin position="150"/>
        <end position="176"/>
    </location>
</feature>
<comment type="subcellular location">
    <subcellularLocation>
        <location evidence="1">Cell membrane</location>
        <topology evidence="1">Multi-pass membrane protein</topology>
    </subcellularLocation>
</comment>
<dbReference type="Gene3D" id="3.40.50.300">
    <property type="entry name" value="P-loop containing nucleotide triphosphate hydrolases"/>
    <property type="match status" value="1"/>
</dbReference>
<keyword evidence="2 7" id="KW-0812">Transmembrane</keyword>
<dbReference type="Proteomes" id="UP000194469">
    <property type="component" value="Unassembled WGS sequence"/>
</dbReference>
<dbReference type="SUPFAM" id="SSF90123">
    <property type="entry name" value="ABC transporter transmembrane region"/>
    <property type="match status" value="1"/>
</dbReference>
<dbReference type="SMART" id="SM00382">
    <property type="entry name" value="AAA"/>
    <property type="match status" value="1"/>
</dbReference>
<name>A0A1Y6FW13_9SPHN</name>
<evidence type="ECO:0000259" key="8">
    <source>
        <dbReference type="PROSITE" id="PS50893"/>
    </source>
</evidence>
<evidence type="ECO:0000256" key="2">
    <source>
        <dbReference type="ARBA" id="ARBA00022692"/>
    </source>
</evidence>
<dbReference type="GO" id="GO:0140359">
    <property type="term" value="F:ABC-type transporter activity"/>
    <property type="evidence" value="ECO:0007669"/>
    <property type="project" value="InterPro"/>
</dbReference>
<dbReference type="RefSeq" id="WP_242664872.1">
    <property type="nucleotide sequence ID" value="NZ_FXWL01000003.1"/>
</dbReference>
<dbReference type="InterPro" id="IPR036640">
    <property type="entry name" value="ABC1_TM_sf"/>
</dbReference>
<dbReference type="InterPro" id="IPR011527">
    <property type="entry name" value="ABC1_TM_dom"/>
</dbReference>
<dbReference type="GO" id="GO:0005886">
    <property type="term" value="C:plasma membrane"/>
    <property type="evidence" value="ECO:0007669"/>
    <property type="project" value="UniProtKB-SubCell"/>
</dbReference>
<gene>
    <name evidence="10" type="ORF">SAMN06295984_2992</name>
</gene>
<dbReference type="EMBL" id="FXWL01000003">
    <property type="protein sequence ID" value="SMQ78987.1"/>
    <property type="molecule type" value="Genomic_DNA"/>
</dbReference>
<dbReference type="InterPro" id="IPR027417">
    <property type="entry name" value="P-loop_NTPase"/>
</dbReference>
<dbReference type="PROSITE" id="PS00211">
    <property type="entry name" value="ABC_TRANSPORTER_1"/>
    <property type="match status" value="1"/>
</dbReference>
<evidence type="ECO:0000256" key="1">
    <source>
        <dbReference type="ARBA" id="ARBA00004651"/>
    </source>
</evidence>
<dbReference type="PROSITE" id="PS50893">
    <property type="entry name" value="ABC_TRANSPORTER_2"/>
    <property type="match status" value="1"/>
</dbReference>
<dbReference type="Pfam" id="PF00005">
    <property type="entry name" value="ABC_tran"/>
    <property type="match status" value="1"/>
</dbReference>
<evidence type="ECO:0000256" key="3">
    <source>
        <dbReference type="ARBA" id="ARBA00022741"/>
    </source>
</evidence>
<dbReference type="InterPro" id="IPR039421">
    <property type="entry name" value="Type_1_exporter"/>
</dbReference>
<accession>A0A1Y6FW13</accession>
<keyword evidence="3" id="KW-0547">Nucleotide-binding</keyword>
<dbReference type="PANTHER" id="PTHR24221">
    <property type="entry name" value="ATP-BINDING CASSETTE SUB-FAMILY B"/>
    <property type="match status" value="1"/>
</dbReference>
<dbReference type="InterPro" id="IPR003593">
    <property type="entry name" value="AAA+_ATPase"/>
</dbReference>
<evidence type="ECO:0000256" key="7">
    <source>
        <dbReference type="SAM" id="Phobius"/>
    </source>
</evidence>
<dbReference type="Pfam" id="PF00664">
    <property type="entry name" value="ABC_membrane"/>
    <property type="match status" value="1"/>
</dbReference>
<dbReference type="GO" id="GO:0034040">
    <property type="term" value="F:ATPase-coupled lipid transmembrane transporter activity"/>
    <property type="evidence" value="ECO:0007669"/>
    <property type="project" value="TreeGrafter"/>
</dbReference>
<keyword evidence="4 10" id="KW-0067">ATP-binding</keyword>
<organism evidence="10 11">
    <name type="scientific">Sphingopyxis terrae subsp. ummariensis</name>
    <dbReference type="NCBI Taxonomy" id="429001"/>
    <lineage>
        <taxon>Bacteria</taxon>
        <taxon>Pseudomonadati</taxon>
        <taxon>Pseudomonadota</taxon>
        <taxon>Alphaproteobacteria</taxon>
        <taxon>Sphingomonadales</taxon>
        <taxon>Sphingomonadaceae</taxon>
        <taxon>Sphingopyxis</taxon>
    </lineage>
</organism>
<dbReference type="PROSITE" id="PS50929">
    <property type="entry name" value="ABC_TM1F"/>
    <property type="match status" value="1"/>
</dbReference>
<evidence type="ECO:0000256" key="6">
    <source>
        <dbReference type="ARBA" id="ARBA00023136"/>
    </source>
</evidence>
<evidence type="ECO:0000313" key="10">
    <source>
        <dbReference type="EMBL" id="SMQ78987.1"/>
    </source>
</evidence>
<dbReference type="GeneID" id="303002747"/>
<keyword evidence="6 7" id="KW-0472">Membrane</keyword>
<feature type="transmembrane region" description="Helical" evidence="7">
    <location>
        <begin position="56"/>
        <end position="79"/>
    </location>
</feature>
<reference evidence="11" key="1">
    <citation type="submission" date="2017-04" db="EMBL/GenBank/DDBJ databases">
        <authorList>
            <person name="Varghese N."/>
            <person name="Submissions S."/>
        </authorList>
    </citation>
    <scope>NUCLEOTIDE SEQUENCE [LARGE SCALE GENOMIC DNA]</scope>
    <source>
        <strain evidence="11">UI2</strain>
    </source>
</reference>
<dbReference type="GO" id="GO:0005524">
    <property type="term" value="F:ATP binding"/>
    <property type="evidence" value="ECO:0007669"/>
    <property type="project" value="UniProtKB-KW"/>
</dbReference>
<feature type="transmembrane region" description="Helical" evidence="7">
    <location>
        <begin position="21"/>
        <end position="44"/>
    </location>
</feature>
<dbReference type="PANTHER" id="PTHR24221:SF261">
    <property type="entry name" value="GLUTATHIONE_L-CYSTEINE TRANSPORT SYSTEM ATP-BINDING_PERMEASE PROTEIN CYDD"/>
    <property type="match status" value="1"/>
</dbReference>
<feature type="domain" description="ABC transporter" evidence="8">
    <location>
        <begin position="344"/>
        <end position="547"/>
    </location>
</feature>
<evidence type="ECO:0000313" key="11">
    <source>
        <dbReference type="Proteomes" id="UP000194469"/>
    </source>
</evidence>
<evidence type="ECO:0000256" key="4">
    <source>
        <dbReference type="ARBA" id="ARBA00022840"/>
    </source>
</evidence>
<dbReference type="Gene3D" id="1.20.1560.10">
    <property type="entry name" value="ABC transporter type 1, transmembrane domain"/>
    <property type="match status" value="1"/>
</dbReference>
<proteinExistence type="predicted"/>
<keyword evidence="11" id="KW-1185">Reference proteome</keyword>
<evidence type="ECO:0000256" key="5">
    <source>
        <dbReference type="ARBA" id="ARBA00022989"/>
    </source>
</evidence>
<dbReference type="InterPro" id="IPR003439">
    <property type="entry name" value="ABC_transporter-like_ATP-bd"/>
</dbReference>
<evidence type="ECO:0000259" key="9">
    <source>
        <dbReference type="PROSITE" id="PS50929"/>
    </source>
</evidence>
<keyword evidence="5 7" id="KW-1133">Transmembrane helix</keyword>
<dbReference type="AlphaFoldDB" id="A0A1Y6FW13"/>
<feature type="domain" description="ABC transmembrane type-1" evidence="9">
    <location>
        <begin position="17"/>
        <end position="313"/>
    </location>
</feature>
<dbReference type="SUPFAM" id="SSF52540">
    <property type="entry name" value="P-loop containing nucleoside triphosphate hydrolases"/>
    <property type="match status" value="1"/>
</dbReference>
<sequence length="548" mass="55594">MSSRDNATSAAPAASRGALAAWLGDAVAAVLFALALAQLLALHVARDLRGGGGGDAGFGIAGWAWMLLLVGAALARGALQGGAFAIGLRHAARFAAELRARVAPALMVSAAGRGRLIGEDAELAVTAIDRIEPYVARFLPLRRAAMLSPLLIALAALPASGVAAAILFGTLLPFAIGMALAGSAAARASEAQLGALSRLGGLFVDRVRALPLILSYGAEDRVTRQIGGAARDLAERTLGVLRIAFASSAILEFFSALAVALVAVYCGFSLLGLLPFRAPESLDFAEAFYVLALAPEFYLGMRRLAAAYHDKQQGEAAVAALAAAEAPTAVPTVAPPLPGAPAALVVDALVVRHPEGAAIGPISARWTGSGLHLIVGPSGSGKTSLLRALIGQVPVESGRLYADDAAIDPRALAPLCGWAGQRPLLLPGSLRTNLLVGGSNVGDAAIIAELDALGLASLIAARGGGIDWVVDDRGSGLSGGERRRIGLARALLSARPLLLLDEPTADLDAASAARVVAALRAAAMTRTVIAATHDPTLITLADSVVEIG</sequence>
<protein>
    <submittedName>
        <fullName evidence="10">ATP-binding cassette, subfamily C, CydD</fullName>
    </submittedName>
</protein>
<dbReference type="InterPro" id="IPR017871">
    <property type="entry name" value="ABC_transporter-like_CS"/>
</dbReference>